<reference evidence="2" key="1">
    <citation type="submission" date="2022-10" db="EMBL/GenBank/DDBJ databases">
        <title>The WGS of Solirubrobacter phytolaccae KCTC 29190.</title>
        <authorList>
            <person name="Jiang Z."/>
        </authorList>
    </citation>
    <scope>NUCLEOTIDE SEQUENCE</scope>
    <source>
        <strain evidence="2">KCTC 29190</strain>
    </source>
</reference>
<organism evidence="2 3">
    <name type="scientific">Solirubrobacter phytolaccae</name>
    <dbReference type="NCBI Taxonomy" id="1404360"/>
    <lineage>
        <taxon>Bacteria</taxon>
        <taxon>Bacillati</taxon>
        <taxon>Actinomycetota</taxon>
        <taxon>Thermoleophilia</taxon>
        <taxon>Solirubrobacterales</taxon>
        <taxon>Solirubrobacteraceae</taxon>
        <taxon>Solirubrobacter</taxon>
    </lineage>
</organism>
<name>A0A9X3S9I5_9ACTN</name>
<protein>
    <recommendedName>
        <fullName evidence="4">WxL domain-containing protein</fullName>
    </recommendedName>
</protein>
<gene>
    <name evidence="2" type="ORF">OJ997_14470</name>
</gene>
<keyword evidence="3" id="KW-1185">Reference proteome</keyword>
<dbReference type="RefSeq" id="WP_270025822.1">
    <property type="nucleotide sequence ID" value="NZ_JAPDDP010000022.1"/>
</dbReference>
<dbReference type="Proteomes" id="UP001147653">
    <property type="component" value="Unassembled WGS sequence"/>
</dbReference>
<evidence type="ECO:0000313" key="2">
    <source>
        <dbReference type="EMBL" id="MDA0181506.1"/>
    </source>
</evidence>
<accession>A0A9X3S9I5</accession>
<sequence length="250" mass="24488">MFVSIAVGAAVLPCTALAAPTITITTPESGKAYTKGAAVTVAYSCSADAVSCVGTIGSGNVPAANGSALDTSTVGQSYITVTAKDAGNATSVAQAVYSIVEGGGDPGGQVPATLNLVLGTPTAFSPFVPGLTKDYLATLNAQILSTAGDATLTVNDASATNVGKLVNGTFPLPTPVQAGAVKVPDTGPTPAPSSYAPLGGAATPTPLLTYDGPVSGSAAITFKQAINQADALRTGSYSKTLTFTLSTTNP</sequence>
<evidence type="ECO:0000313" key="3">
    <source>
        <dbReference type="Proteomes" id="UP001147653"/>
    </source>
</evidence>
<dbReference type="AlphaFoldDB" id="A0A9X3S9I5"/>
<feature type="signal peptide" evidence="1">
    <location>
        <begin position="1"/>
        <end position="18"/>
    </location>
</feature>
<evidence type="ECO:0008006" key="4">
    <source>
        <dbReference type="Google" id="ProtNLM"/>
    </source>
</evidence>
<proteinExistence type="predicted"/>
<dbReference type="EMBL" id="JAPDDP010000022">
    <property type="protein sequence ID" value="MDA0181506.1"/>
    <property type="molecule type" value="Genomic_DNA"/>
</dbReference>
<evidence type="ECO:0000256" key="1">
    <source>
        <dbReference type="SAM" id="SignalP"/>
    </source>
</evidence>
<comment type="caution">
    <text evidence="2">The sequence shown here is derived from an EMBL/GenBank/DDBJ whole genome shotgun (WGS) entry which is preliminary data.</text>
</comment>
<feature type="chain" id="PRO_5040814006" description="WxL domain-containing protein" evidence="1">
    <location>
        <begin position="19"/>
        <end position="250"/>
    </location>
</feature>
<keyword evidence="1" id="KW-0732">Signal</keyword>